<keyword evidence="3" id="KW-1185">Reference proteome</keyword>
<gene>
    <name evidence="2" type="ORF">IAI60_09690</name>
</gene>
<reference evidence="2 3" key="1">
    <citation type="submission" date="2020-09" db="EMBL/GenBank/DDBJ databases">
        <title>Roseomonas.</title>
        <authorList>
            <person name="Zhu W."/>
        </authorList>
    </citation>
    <scope>NUCLEOTIDE SEQUENCE [LARGE SCALE GENOMIC DNA]</scope>
    <source>
        <strain evidence="2 3">1311</strain>
    </source>
</reference>
<protein>
    <recommendedName>
        <fullName evidence="4">DUF4169 family protein</fullName>
    </recommendedName>
</protein>
<evidence type="ECO:0000313" key="3">
    <source>
        <dbReference type="Proteomes" id="UP001518990"/>
    </source>
</evidence>
<evidence type="ECO:0008006" key="4">
    <source>
        <dbReference type="Google" id="ProtNLM"/>
    </source>
</evidence>
<dbReference type="RefSeq" id="WP_207446722.1">
    <property type="nucleotide sequence ID" value="NZ_JACTNF010000008.1"/>
</dbReference>
<dbReference type="EMBL" id="JACTNF010000008">
    <property type="protein sequence ID" value="MBO1074879.1"/>
    <property type="molecule type" value="Genomic_DNA"/>
</dbReference>
<feature type="compositionally biased region" description="Low complexity" evidence="1">
    <location>
        <begin position="13"/>
        <end position="30"/>
    </location>
</feature>
<comment type="caution">
    <text evidence="2">The sequence shown here is derived from an EMBL/GenBank/DDBJ whole genome shotgun (WGS) entry which is preliminary data.</text>
</comment>
<accession>A0ABS3KBN0</accession>
<organism evidence="2 3">
    <name type="scientific">Roseomonas marmotae</name>
    <dbReference type="NCBI Taxonomy" id="2768161"/>
    <lineage>
        <taxon>Bacteria</taxon>
        <taxon>Pseudomonadati</taxon>
        <taxon>Pseudomonadota</taxon>
        <taxon>Alphaproteobacteria</taxon>
        <taxon>Acetobacterales</taxon>
        <taxon>Roseomonadaceae</taxon>
        <taxon>Roseomonas</taxon>
    </lineage>
</organism>
<evidence type="ECO:0000313" key="2">
    <source>
        <dbReference type="EMBL" id="MBO1074879.1"/>
    </source>
</evidence>
<feature type="region of interest" description="Disordered" evidence="1">
    <location>
        <begin position="1"/>
        <end position="62"/>
    </location>
</feature>
<evidence type="ECO:0000256" key="1">
    <source>
        <dbReference type="SAM" id="MobiDB-lite"/>
    </source>
</evidence>
<sequence>MTKSSGSAPPATPAQRRAAEAQARLAAALRENLRRRKAQSRAREAVQPPAPGDVPPGETEQG</sequence>
<dbReference type="Proteomes" id="UP001518990">
    <property type="component" value="Unassembled WGS sequence"/>
</dbReference>
<name>A0ABS3KBN0_9PROT</name>
<proteinExistence type="predicted"/>